<dbReference type="Pfam" id="PF03780">
    <property type="entry name" value="Asp23"/>
    <property type="match status" value="1"/>
</dbReference>
<dbReference type="PANTHER" id="PTHR34297">
    <property type="entry name" value="HYPOTHETICAL CYTOSOLIC PROTEIN-RELATED"/>
    <property type="match status" value="1"/>
</dbReference>
<evidence type="ECO:0000313" key="3">
    <source>
        <dbReference type="Proteomes" id="UP000572212"/>
    </source>
</evidence>
<dbReference type="Proteomes" id="UP000572212">
    <property type="component" value="Unassembled WGS sequence"/>
</dbReference>
<dbReference type="AlphaFoldDB" id="A0A841RJD0"/>
<name>A0A841RJD0_9BACI</name>
<reference evidence="2 3" key="1">
    <citation type="submission" date="2020-08" db="EMBL/GenBank/DDBJ databases">
        <title>Genomic Encyclopedia of Type Strains, Phase IV (KMG-IV): sequencing the most valuable type-strain genomes for metagenomic binning, comparative biology and taxonomic classification.</title>
        <authorList>
            <person name="Goeker M."/>
        </authorList>
    </citation>
    <scope>NUCLEOTIDE SEQUENCE [LARGE SCALE GENOMIC DNA]</scope>
    <source>
        <strain evidence="2 3">DSM 11805</strain>
    </source>
</reference>
<evidence type="ECO:0000256" key="1">
    <source>
        <dbReference type="ARBA" id="ARBA00005721"/>
    </source>
</evidence>
<dbReference type="RefSeq" id="WP_184244264.1">
    <property type="nucleotide sequence ID" value="NZ_BAAACU010000022.1"/>
</dbReference>
<dbReference type="InterPro" id="IPR005531">
    <property type="entry name" value="Asp23"/>
</dbReference>
<dbReference type="PANTHER" id="PTHR34297:SF1">
    <property type="entry name" value="ASP23_GLS24 FAMILY ENVELOPE STRESS RESPONSE PROTEIN"/>
    <property type="match status" value="1"/>
</dbReference>
<comment type="similarity">
    <text evidence="1">Belongs to the asp23 family.</text>
</comment>
<comment type="caution">
    <text evidence="2">The sequence shown here is derived from an EMBL/GenBank/DDBJ whole genome shotgun (WGS) entry which is preliminary data.</text>
</comment>
<accession>A0A841RJD0</accession>
<protein>
    <submittedName>
        <fullName evidence="2">Putative alkaline shock family protein YloU</fullName>
    </submittedName>
</protein>
<organism evidence="2 3">
    <name type="scientific">Gracilibacillus halotolerans</name>
    <dbReference type="NCBI Taxonomy" id="74386"/>
    <lineage>
        <taxon>Bacteria</taxon>
        <taxon>Bacillati</taxon>
        <taxon>Bacillota</taxon>
        <taxon>Bacilli</taxon>
        <taxon>Bacillales</taxon>
        <taxon>Bacillaceae</taxon>
        <taxon>Gracilibacillus</taxon>
    </lineage>
</organism>
<proteinExistence type="inferred from homology"/>
<sequence>MAENELLKVGDTTPLGKVEIAPEVLEVIAGIAATEVAGVSSMRGNFAAGVAEKLGKKSHSKGIKVELTDDGVQVDVFIVFDYGHSIPTIAHKIQQNVRQAIENMTAIYIKEINVHVVGVNTEQDGKLEA</sequence>
<keyword evidence="3" id="KW-1185">Reference proteome</keyword>
<dbReference type="EMBL" id="JACHON010000001">
    <property type="protein sequence ID" value="MBB6511753.1"/>
    <property type="molecule type" value="Genomic_DNA"/>
</dbReference>
<gene>
    <name evidence="2" type="ORF">GGQ92_000520</name>
</gene>
<evidence type="ECO:0000313" key="2">
    <source>
        <dbReference type="EMBL" id="MBB6511753.1"/>
    </source>
</evidence>